<evidence type="ECO:0000313" key="10">
    <source>
        <dbReference type="Proteomes" id="UP000295506"/>
    </source>
</evidence>
<dbReference type="SUPFAM" id="SSF53383">
    <property type="entry name" value="PLP-dependent transferases"/>
    <property type="match status" value="1"/>
</dbReference>
<dbReference type="Pfam" id="PF00266">
    <property type="entry name" value="Aminotran_5"/>
    <property type="match status" value="1"/>
</dbReference>
<sequence>MSKPNFAPLKLFITGPTYIRQDVKEAALLPEFGHRDTENDLRFAPIRENMRKLAGCGDDYEPILCLGSGSTAMEASVRSLVADGETVLNVSVGAFGDLYYNLAAHNGKKAENLKFDYGQAIDMNVLEDKIKELKPAVVTFTHNETSTGVTNDMKAVCELIRKHGAMPLVDGVSIYGGADLDLSNSGAAMYSTATQKALGLPAGFGIGFVSKEAEEKAAKVTNKGHHHDITKHLGRARKNQTLTTPNCTLANQMWFQLDRIVNEEGVENRFARHIEMRGMVEDWAAGLDGFEMFAPEGFRSPTVSTVLCPAGVTVAQLKKGVKEALREEGYLMDPGYGKLNTALEEAGRRLVIRVGHMGDITPDMLTEYLGKLEVELKKLG</sequence>
<dbReference type="InterPro" id="IPR024169">
    <property type="entry name" value="SP_NH2Trfase/AEP_transaminase"/>
</dbReference>
<dbReference type="EMBL" id="CP014206">
    <property type="protein sequence ID" value="AMK11125.1"/>
    <property type="molecule type" value="Genomic_DNA"/>
</dbReference>
<evidence type="ECO:0000313" key="8">
    <source>
        <dbReference type="EMBL" id="TDT92142.1"/>
    </source>
</evidence>
<evidence type="ECO:0000256" key="3">
    <source>
        <dbReference type="ARBA" id="ARBA00022898"/>
    </source>
</evidence>
<evidence type="ECO:0000256" key="4">
    <source>
        <dbReference type="PIRSR" id="PIRSR000524-1"/>
    </source>
</evidence>
<organism evidence="8 10">
    <name type="scientific">Pseudodesulfovibrio indicus</name>
    <dbReference type="NCBI Taxonomy" id="1716143"/>
    <lineage>
        <taxon>Bacteria</taxon>
        <taxon>Pseudomonadati</taxon>
        <taxon>Thermodesulfobacteriota</taxon>
        <taxon>Desulfovibrionia</taxon>
        <taxon>Desulfovibrionales</taxon>
        <taxon>Desulfovibrionaceae</taxon>
    </lineage>
</organism>
<evidence type="ECO:0000313" key="7">
    <source>
        <dbReference type="EMBL" id="AMK11125.1"/>
    </source>
</evidence>
<dbReference type="InterPro" id="IPR015422">
    <property type="entry name" value="PyrdxlP-dep_Trfase_small"/>
</dbReference>
<gene>
    <name evidence="7" type="ORF">AWY79_08360</name>
    <name evidence="8" type="ORF">EDC59_101546</name>
</gene>
<keyword evidence="3 5" id="KW-0663">Pyridoxal phosphate</keyword>
<dbReference type="GO" id="GO:0008453">
    <property type="term" value="F:alanine-glyoxylate transaminase activity"/>
    <property type="evidence" value="ECO:0007669"/>
    <property type="project" value="TreeGrafter"/>
</dbReference>
<dbReference type="Gene3D" id="3.90.1150.10">
    <property type="entry name" value="Aspartate Aminotransferase, domain 1"/>
    <property type="match status" value="1"/>
</dbReference>
<dbReference type="RefSeq" id="WP_066802430.1">
    <property type="nucleotide sequence ID" value="NZ_CP014206.1"/>
</dbReference>
<name>A0A126QNW7_9BACT</name>
<evidence type="ECO:0000256" key="1">
    <source>
        <dbReference type="ARBA" id="ARBA00001933"/>
    </source>
</evidence>
<reference evidence="8 10" key="2">
    <citation type="submission" date="2019-03" db="EMBL/GenBank/DDBJ databases">
        <title>Genomic Encyclopedia of Type Strains, Phase IV (KMG-IV): sequencing the most valuable type-strain genomes for metagenomic binning, comparative biology and taxonomic classification.</title>
        <authorList>
            <person name="Goeker M."/>
        </authorList>
    </citation>
    <scope>NUCLEOTIDE SEQUENCE [LARGE SCALE GENOMIC DNA]</scope>
    <source>
        <strain evidence="8 10">DSM 101483</strain>
    </source>
</reference>
<evidence type="ECO:0000256" key="2">
    <source>
        <dbReference type="ARBA" id="ARBA00009236"/>
    </source>
</evidence>
<dbReference type="Proteomes" id="UP000055611">
    <property type="component" value="Chromosome"/>
</dbReference>
<feature type="modified residue" description="N6-(pyridoxal phosphate)lysine" evidence="5">
    <location>
        <position position="196"/>
    </location>
</feature>
<dbReference type="Proteomes" id="UP000295506">
    <property type="component" value="Unassembled WGS sequence"/>
</dbReference>
<keyword evidence="8" id="KW-0808">Transferase</keyword>
<comment type="cofactor">
    <cofactor evidence="1 5">
        <name>pyridoxal 5'-phosphate</name>
        <dbReference type="ChEBI" id="CHEBI:597326"/>
    </cofactor>
</comment>
<evidence type="ECO:0000256" key="5">
    <source>
        <dbReference type="PIRSR" id="PIRSR000524-50"/>
    </source>
</evidence>
<proteinExistence type="inferred from homology"/>
<feature type="domain" description="Aminotransferase class V" evidence="6">
    <location>
        <begin position="40"/>
        <end position="295"/>
    </location>
</feature>
<keyword evidence="9" id="KW-1185">Reference proteome</keyword>
<comment type="similarity">
    <text evidence="2">Belongs to the class-V pyridoxal-phosphate-dependent aminotransferase family.</text>
</comment>
<accession>A0A126QNW7</accession>
<evidence type="ECO:0000259" key="6">
    <source>
        <dbReference type="Pfam" id="PF00266"/>
    </source>
</evidence>
<dbReference type="InterPro" id="IPR015421">
    <property type="entry name" value="PyrdxlP-dep_Trfase_major"/>
</dbReference>
<dbReference type="InterPro" id="IPR015424">
    <property type="entry name" value="PyrdxlP-dep_Trfase"/>
</dbReference>
<dbReference type="Gene3D" id="3.40.640.10">
    <property type="entry name" value="Type I PLP-dependent aspartate aminotransferase-like (Major domain)"/>
    <property type="match status" value="1"/>
</dbReference>
<dbReference type="PIRSF" id="PIRSF000524">
    <property type="entry name" value="SPT"/>
    <property type="match status" value="1"/>
</dbReference>
<dbReference type="PANTHER" id="PTHR21152:SF40">
    <property type="entry name" value="ALANINE--GLYOXYLATE AMINOTRANSFERASE"/>
    <property type="match status" value="1"/>
</dbReference>
<dbReference type="AlphaFoldDB" id="A0A126QNW7"/>
<protein>
    <submittedName>
        <fullName evidence="7 8">Aminotransferase</fullName>
    </submittedName>
</protein>
<reference evidence="7 9" key="1">
    <citation type="journal article" date="2016" name="Front. Microbiol.">
        <title>Genome Sequence of the Piezophilic, Mesophilic Sulfate-Reducing Bacterium Desulfovibrio indicus J2T.</title>
        <authorList>
            <person name="Cao J."/>
            <person name="Maignien L."/>
            <person name="Shao Z."/>
            <person name="Alain K."/>
            <person name="Jebbar M."/>
        </authorList>
    </citation>
    <scope>NUCLEOTIDE SEQUENCE [LARGE SCALE GENOMIC DNA]</scope>
    <source>
        <strain evidence="7 9">J2</strain>
    </source>
</reference>
<dbReference type="GO" id="GO:0019265">
    <property type="term" value="P:glycine biosynthetic process, by transamination of glyoxylate"/>
    <property type="evidence" value="ECO:0007669"/>
    <property type="project" value="TreeGrafter"/>
</dbReference>
<dbReference type="InterPro" id="IPR000192">
    <property type="entry name" value="Aminotrans_V_dom"/>
</dbReference>
<dbReference type="GO" id="GO:0004760">
    <property type="term" value="F:L-serine-pyruvate transaminase activity"/>
    <property type="evidence" value="ECO:0007669"/>
    <property type="project" value="TreeGrafter"/>
</dbReference>
<dbReference type="OrthoDB" id="9766472at2"/>
<dbReference type="KEGG" id="dej:AWY79_08360"/>
<dbReference type="EMBL" id="SOBK01000001">
    <property type="protein sequence ID" value="TDT92142.1"/>
    <property type="molecule type" value="Genomic_DNA"/>
</dbReference>
<feature type="binding site" evidence="4">
    <location>
        <position position="353"/>
    </location>
    <ligand>
        <name>substrate</name>
    </ligand>
</feature>
<keyword evidence="8" id="KW-0032">Aminotransferase</keyword>
<dbReference type="PANTHER" id="PTHR21152">
    <property type="entry name" value="AMINOTRANSFERASE CLASS V"/>
    <property type="match status" value="1"/>
</dbReference>
<evidence type="ECO:0000313" key="9">
    <source>
        <dbReference type="Proteomes" id="UP000055611"/>
    </source>
</evidence>